<dbReference type="OrthoDB" id="1917735at2759"/>
<accession>A0A9Q0KQT9</accession>
<keyword evidence="4" id="KW-1185">Reference proteome</keyword>
<dbReference type="AlphaFoldDB" id="A0A9Q0KQT9"/>
<keyword evidence="2" id="KW-0732">Signal</keyword>
<evidence type="ECO:0000256" key="1">
    <source>
        <dbReference type="ARBA" id="ARBA00034773"/>
    </source>
</evidence>
<evidence type="ECO:0000313" key="3">
    <source>
        <dbReference type="EMBL" id="KAJ4975113.1"/>
    </source>
</evidence>
<sequence length="253" mass="28293">MGMAKFWFALFMAVSSVQVFELVVSKKGLLILSFQVSAPVLTRFICSLKLQQGKTGCKQELLEESEMAAVYDFFNSGGGMKSIRDEEFEEDDVWSVVVDIKESTVKIRKPKNTSYVSSSPTVRRLPTASRMIPRANNSNQAQEAKIIQNSSAPVNIPDWTKIYRKNPRRGADNYGYGGGYVNNDDDDEDDGDLIPPHEWIAKKLSTTQISSFSVCEGVGRTLKGRDLSKARPQGKIFFFVPKTCKIFGIRLVL</sequence>
<reference evidence="3" key="1">
    <citation type="journal article" date="2023" name="Plant J.">
        <title>The genome of the king protea, Protea cynaroides.</title>
        <authorList>
            <person name="Chang J."/>
            <person name="Duong T.A."/>
            <person name="Schoeman C."/>
            <person name="Ma X."/>
            <person name="Roodt D."/>
            <person name="Barker N."/>
            <person name="Li Z."/>
            <person name="Van de Peer Y."/>
            <person name="Mizrachi E."/>
        </authorList>
    </citation>
    <scope>NUCLEOTIDE SEQUENCE</scope>
    <source>
        <tissue evidence="3">Young leaves</tissue>
    </source>
</reference>
<gene>
    <name evidence="3" type="ORF">NE237_000219</name>
</gene>
<dbReference type="GO" id="GO:0010150">
    <property type="term" value="P:leaf senescence"/>
    <property type="evidence" value="ECO:0007669"/>
    <property type="project" value="UniProtKB-ARBA"/>
</dbReference>
<proteinExistence type="inferred from homology"/>
<dbReference type="PANTHER" id="PTHR33083">
    <property type="entry name" value="EXPRESSED PROTEIN"/>
    <property type="match status" value="1"/>
</dbReference>
<feature type="chain" id="PRO_5040463838" evidence="2">
    <location>
        <begin position="20"/>
        <end position="253"/>
    </location>
</feature>
<dbReference type="InterPro" id="IPR007608">
    <property type="entry name" value="Senescence_reg_S40"/>
</dbReference>
<protein>
    <submittedName>
        <fullName evidence="3">Uncharacterized protein</fullName>
    </submittedName>
</protein>
<evidence type="ECO:0000313" key="4">
    <source>
        <dbReference type="Proteomes" id="UP001141806"/>
    </source>
</evidence>
<comment type="caution">
    <text evidence="3">The sequence shown here is derived from an EMBL/GenBank/DDBJ whole genome shotgun (WGS) entry which is preliminary data.</text>
</comment>
<dbReference type="PANTHER" id="PTHR33083:SF103">
    <property type="entry name" value="SENESCENCE REGULATOR"/>
    <property type="match status" value="1"/>
</dbReference>
<evidence type="ECO:0000256" key="2">
    <source>
        <dbReference type="SAM" id="SignalP"/>
    </source>
</evidence>
<organism evidence="3 4">
    <name type="scientific">Protea cynaroides</name>
    <dbReference type="NCBI Taxonomy" id="273540"/>
    <lineage>
        <taxon>Eukaryota</taxon>
        <taxon>Viridiplantae</taxon>
        <taxon>Streptophyta</taxon>
        <taxon>Embryophyta</taxon>
        <taxon>Tracheophyta</taxon>
        <taxon>Spermatophyta</taxon>
        <taxon>Magnoliopsida</taxon>
        <taxon>Proteales</taxon>
        <taxon>Proteaceae</taxon>
        <taxon>Protea</taxon>
    </lineage>
</organism>
<dbReference type="Proteomes" id="UP001141806">
    <property type="component" value="Unassembled WGS sequence"/>
</dbReference>
<dbReference type="EMBL" id="JAMYWD010000003">
    <property type="protein sequence ID" value="KAJ4975113.1"/>
    <property type="molecule type" value="Genomic_DNA"/>
</dbReference>
<feature type="signal peptide" evidence="2">
    <location>
        <begin position="1"/>
        <end position="19"/>
    </location>
</feature>
<name>A0A9Q0KQT9_9MAGN</name>
<dbReference type="Pfam" id="PF04520">
    <property type="entry name" value="Senescence_reg"/>
    <property type="match status" value="1"/>
</dbReference>
<comment type="similarity">
    <text evidence="1">Belongs to the senescence regulator S40 family.</text>
</comment>